<protein>
    <submittedName>
        <fullName evidence="1">Nucleotidyl transferase AbiEii/AbiGii toxin family protein</fullName>
    </submittedName>
</protein>
<keyword evidence="2" id="KW-1185">Reference proteome</keyword>
<keyword evidence="1" id="KW-0808">Transferase</keyword>
<dbReference type="EMBL" id="CP071527">
    <property type="protein sequence ID" value="USQ14917.1"/>
    <property type="molecule type" value="Genomic_DNA"/>
</dbReference>
<dbReference type="RefSeq" id="WP_252581914.1">
    <property type="nucleotide sequence ID" value="NZ_CP071527.1"/>
</dbReference>
<name>A0ABY4YCQ5_9GAMM</name>
<dbReference type="Gene3D" id="3.10.450.620">
    <property type="entry name" value="JHP933, nucleotidyltransferase-like core domain"/>
    <property type="match status" value="1"/>
</dbReference>
<proteinExistence type="predicted"/>
<dbReference type="Proteomes" id="UP001057474">
    <property type="component" value="Chromosome"/>
</dbReference>
<evidence type="ECO:0000313" key="1">
    <source>
        <dbReference type="EMBL" id="USQ14917.1"/>
    </source>
</evidence>
<dbReference type="InterPro" id="IPR014942">
    <property type="entry name" value="AbiEii"/>
</dbReference>
<gene>
    <name evidence="1" type="ORF">J2N86_06360</name>
</gene>
<accession>A0ABY4YCQ5</accession>
<dbReference type="GO" id="GO:0016740">
    <property type="term" value="F:transferase activity"/>
    <property type="evidence" value="ECO:0007669"/>
    <property type="project" value="UniProtKB-KW"/>
</dbReference>
<dbReference type="Pfam" id="PF08843">
    <property type="entry name" value="AbiEii"/>
    <property type="match status" value="1"/>
</dbReference>
<organism evidence="1 2">
    <name type="scientific">Legionella lytica</name>
    <dbReference type="NCBI Taxonomy" id="96232"/>
    <lineage>
        <taxon>Bacteria</taxon>
        <taxon>Pseudomonadati</taxon>
        <taxon>Pseudomonadota</taxon>
        <taxon>Gammaproteobacteria</taxon>
        <taxon>Legionellales</taxon>
        <taxon>Legionellaceae</taxon>
        <taxon>Legionella</taxon>
    </lineage>
</organism>
<reference evidence="1" key="1">
    <citation type="submission" date="2021-03" db="EMBL/GenBank/DDBJ databases">
        <title>Legionella lytica PCM 2298.</title>
        <authorList>
            <person name="Koper P."/>
        </authorList>
    </citation>
    <scope>NUCLEOTIDE SEQUENCE</scope>
    <source>
        <strain evidence="1">PCM 2298</strain>
    </source>
</reference>
<sequence>MLTDPSLFADVADALGIKNPVIVEKDYYAVQLIKTLSSISFEGYSLVFSGGTCLAKAHRNTYRMSEDIDFKLVPSVSNTGSQNQQRKKRRTIHEQINSALESSNLFKIIEFHKLSEGKYQTFLIEYPIHHPKIDALRPHLKLEFTESALLEPAIVKPIASLYAEVAKENPEINNFPCATISSIASEKFVALLRRTAAFDRDNTKDDDETLVRHVYDLHLIRDLIDDEILRSLVSQVIQIDIEQFGNQSPQFKNNPMAELQHGLRLLVNDPIHQERYKRFIGPLVYNPETADWQEAINTIIQFAKEWLSQK</sequence>
<evidence type="ECO:0000313" key="2">
    <source>
        <dbReference type="Proteomes" id="UP001057474"/>
    </source>
</evidence>